<dbReference type="Proteomes" id="UP000646152">
    <property type="component" value="Unassembled WGS sequence"/>
</dbReference>
<proteinExistence type="predicted"/>
<reference evidence="2" key="1">
    <citation type="journal article" date="2019" name="Int. J. Syst. Evol. Microbiol.">
        <title>The Global Catalogue of Microorganisms (GCM) 10K type strain sequencing project: providing services to taxonomists for standard genome sequencing and annotation.</title>
        <authorList>
            <consortium name="The Broad Institute Genomics Platform"/>
            <consortium name="The Broad Institute Genome Sequencing Center for Infectious Disease"/>
            <person name="Wu L."/>
            <person name="Ma J."/>
        </authorList>
    </citation>
    <scope>NUCLEOTIDE SEQUENCE [LARGE SCALE GENOMIC DNA]</scope>
    <source>
        <strain evidence="2">CGMCC 1.15923</strain>
    </source>
</reference>
<name>A0ABQ1IQ81_9GAMM</name>
<gene>
    <name evidence="1" type="ORF">GCM10011502_20660</name>
</gene>
<accession>A0ABQ1IQ81</accession>
<evidence type="ECO:0000313" key="2">
    <source>
        <dbReference type="Proteomes" id="UP000646152"/>
    </source>
</evidence>
<evidence type="ECO:0000313" key="1">
    <source>
        <dbReference type="EMBL" id="GGB47187.1"/>
    </source>
</evidence>
<comment type="caution">
    <text evidence="1">The sequence shown here is derived from an EMBL/GenBank/DDBJ whole genome shotgun (WGS) entry which is preliminary data.</text>
</comment>
<protein>
    <submittedName>
        <fullName evidence="1">Uncharacterized protein</fullName>
    </submittedName>
</protein>
<organism evidence="1 2">
    <name type="scientific">Oceanisphaera marina</name>
    <dbReference type="NCBI Taxonomy" id="2017550"/>
    <lineage>
        <taxon>Bacteria</taxon>
        <taxon>Pseudomonadati</taxon>
        <taxon>Pseudomonadota</taxon>
        <taxon>Gammaproteobacteria</taxon>
        <taxon>Aeromonadales</taxon>
        <taxon>Aeromonadaceae</taxon>
        <taxon>Oceanisphaera</taxon>
    </lineage>
</organism>
<dbReference type="EMBL" id="BMKE01000016">
    <property type="protein sequence ID" value="GGB47187.1"/>
    <property type="molecule type" value="Genomic_DNA"/>
</dbReference>
<sequence>MGMAFNTAAFGFSELLDTLASYFEVHIFEHDYKKIFLWDKAPGNAIFTCVKV</sequence>
<keyword evidence="2" id="KW-1185">Reference proteome</keyword>